<sequence length="291" mass="32766">MLTGRRGLLALTVEQTDQAGQFGGICRAVWNTGLEQRRQYRRRGAWINYVEQARQMAEAKKDPDCAWLADAPSHILQQTLRDLDQRLNRRWGQVRLPKLGWVRFRWTRPLGGMIRNATVSRDGGRWHISFCVEDGVTEVALNGKPATGVDRGVAVAVAVSDGAKYDRQFITDGERRRIRRLQQRLARSRSVHGRNRRADCPRPRDPARSGRRRGLAGAQHDPLGERHCRAAGCQRAAEGRTEPVHPEQGLGWFPARPRTCGALSRRDRCQGQPRVHLSAVLPLRTGGCEVA</sequence>
<evidence type="ECO:0000313" key="4">
    <source>
        <dbReference type="Proteomes" id="UP001499978"/>
    </source>
</evidence>
<feature type="compositionally biased region" description="Basic residues" evidence="1">
    <location>
        <begin position="185"/>
        <end position="195"/>
    </location>
</feature>
<organism evidence="3 4">
    <name type="scientific">Pilimelia columellifera subsp. columellifera</name>
    <dbReference type="NCBI Taxonomy" id="706583"/>
    <lineage>
        <taxon>Bacteria</taxon>
        <taxon>Bacillati</taxon>
        <taxon>Actinomycetota</taxon>
        <taxon>Actinomycetes</taxon>
        <taxon>Micromonosporales</taxon>
        <taxon>Micromonosporaceae</taxon>
        <taxon>Pilimelia</taxon>
    </lineage>
</organism>
<proteinExistence type="predicted"/>
<evidence type="ECO:0000259" key="2">
    <source>
        <dbReference type="Pfam" id="PF12323"/>
    </source>
</evidence>
<accession>A0ABN3NTN7</accession>
<evidence type="ECO:0000313" key="3">
    <source>
        <dbReference type="EMBL" id="GAA2532070.1"/>
    </source>
</evidence>
<dbReference type="Pfam" id="PF12323">
    <property type="entry name" value="HTH_OrfB_IS605"/>
    <property type="match status" value="1"/>
</dbReference>
<comment type="caution">
    <text evidence="3">The sequence shown here is derived from an EMBL/GenBank/DDBJ whole genome shotgun (WGS) entry which is preliminary data.</text>
</comment>
<name>A0ABN3NTN7_9ACTN</name>
<gene>
    <name evidence="3" type="ORF">GCM10010201_34430</name>
</gene>
<dbReference type="EMBL" id="BAAARY010000030">
    <property type="protein sequence ID" value="GAA2532070.1"/>
    <property type="molecule type" value="Genomic_DNA"/>
</dbReference>
<protein>
    <recommendedName>
        <fullName evidence="2">Transposase putative helix-turn-helix domain-containing protein</fullName>
    </recommendedName>
</protein>
<keyword evidence="4" id="KW-1185">Reference proteome</keyword>
<dbReference type="InterPro" id="IPR021027">
    <property type="entry name" value="Transposase_put_HTH"/>
</dbReference>
<feature type="domain" description="Transposase putative helix-turn-helix" evidence="2">
    <location>
        <begin position="9"/>
        <end position="43"/>
    </location>
</feature>
<reference evidence="3 4" key="1">
    <citation type="journal article" date="2019" name="Int. J. Syst. Evol. Microbiol.">
        <title>The Global Catalogue of Microorganisms (GCM) 10K type strain sequencing project: providing services to taxonomists for standard genome sequencing and annotation.</title>
        <authorList>
            <consortium name="The Broad Institute Genomics Platform"/>
            <consortium name="The Broad Institute Genome Sequencing Center for Infectious Disease"/>
            <person name="Wu L."/>
            <person name="Ma J."/>
        </authorList>
    </citation>
    <scope>NUCLEOTIDE SEQUENCE [LARGE SCALE GENOMIC DNA]</scope>
    <source>
        <strain evidence="3 4">JCM 3367</strain>
    </source>
</reference>
<evidence type="ECO:0000256" key="1">
    <source>
        <dbReference type="SAM" id="MobiDB-lite"/>
    </source>
</evidence>
<dbReference type="Proteomes" id="UP001499978">
    <property type="component" value="Unassembled WGS sequence"/>
</dbReference>
<feature type="compositionally biased region" description="Basic and acidic residues" evidence="1">
    <location>
        <begin position="196"/>
        <end position="208"/>
    </location>
</feature>
<feature type="region of interest" description="Disordered" evidence="1">
    <location>
        <begin position="185"/>
        <end position="221"/>
    </location>
</feature>